<keyword evidence="2" id="KW-1185">Reference proteome</keyword>
<evidence type="ECO:0000313" key="1">
    <source>
        <dbReference type="EMBL" id="MDV2687724.1"/>
    </source>
</evidence>
<dbReference type="EMBL" id="JAWJBA010001120">
    <property type="protein sequence ID" value="MDV2687724.1"/>
    <property type="molecule type" value="Genomic_DNA"/>
</dbReference>
<reference evidence="1 2" key="1">
    <citation type="submission" date="2023-10" db="EMBL/GenBank/DDBJ databases">
        <title>Screening of Alkalihalobacillus lindianensis BZ-TG-R113 and Its Alleviation of Salt Stress on Rapeseed Growth.</title>
        <authorList>
            <person name="Zhao B."/>
            <person name="Guo T."/>
        </authorList>
    </citation>
    <scope>NUCLEOTIDE SEQUENCE [LARGE SCALE GENOMIC DNA]</scope>
    <source>
        <strain evidence="1 2">BZ-TG-R113</strain>
    </source>
</reference>
<accession>A0ABU3XIJ6</accession>
<sequence length="76" mass="8953">PTIGMQEPKYYRAKLQFQTRKFNNQVKAGLYAQNSHYLVELKDCLVQDKETQVIANRLAELLTYHQIPITDERKTL</sequence>
<dbReference type="Gene3D" id="2.40.50.1070">
    <property type="match status" value="1"/>
</dbReference>
<organism evidence="1 2">
    <name type="scientific">Alkalihalophilus lindianensis</name>
    <dbReference type="NCBI Taxonomy" id="1630542"/>
    <lineage>
        <taxon>Bacteria</taxon>
        <taxon>Bacillati</taxon>
        <taxon>Bacillota</taxon>
        <taxon>Bacilli</taxon>
        <taxon>Bacillales</taxon>
        <taxon>Bacillaceae</taxon>
        <taxon>Alkalihalophilus</taxon>
    </lineage>
</organism>
<dbReference type="Proteomes" id="UP001287282">
    <property type="component" value="Unassembled WGS sequence"/>
</dbReference>
<protein>
    <submittedName>
        <fullName evidence="1">23S rRNA (Uracil-5-)-methyltransferase RumA</fullName>
    </submittedName>
</protein>
<name>A0ABU3XIJ6_9BACI</name>
<proteinExistence type="predicted"/>
<feature type="non-terminal residue" evidence="1">
    <location>
        <position position="1"/>
    </location>
</feature>
<gene>
    <name evidence="1" type="ORF">RYX56_25585</name>
</gene>
<evidence type="ECO:0000313" key="2">
    <source>
        <dbReference type="Proteomes" id="UP001287282"/>
    </source>
</evidence>
<feature type="non-terminal residue" evidence="1">
    <location>
        <position position="76"/>
    </location>
</feature>
<dbReference type="SUPFAM" id="SSF53335">
    <property type="entry name" value="S-adenosyl-L-methionine-dependent methyltransferases"/>
    <property type="match status" value="1"/>
</dbReference>
<dbReference type="InterPro" id="IPR029063">
    <property type="entry name" value="SAM-dependent_MTases_sf"/>
</dbReference>
<comment type="caution">
    <text evidence="1">The sequence shown here is derived from an EMBL/GenBank/DDBJ whole genome shotgun (WGS) entry which is preliminary data.</text>
</comment>